<evidence type="ECO:0000313" key="2">
    <source>
        <dbReference type="EMBL" id="SEU35926.1"/>
    </source>
</evidence>
<name>A0A1I0L988_9BACT</name>
<evidence type="ECO:0000256" key="1">
    <source>
        <dbReference type="SAM" id="MobiDB-lite"/>
    </source>
</evidence>
<protein>
    <recommendedName>
        <fullName evidence="4">Lipoprotein</fullName>
    </recommendedName>
</protein>
<proteinExistence type="predicted"/>
<dbReference type="PROSITE" id="PS51257">
    <property type="entry name" value="PROKAR_LIPOPROTEIN"/>
    <property type="match status" value="1"/>
</dbReference>
<reference evidence="3" key="1">
    <citation type="submission" date="2016-10" db="EMBL/GenBank/DDBJ databases">
        <authorList>
            <person name="Varghese N."/>
            <person name="Submissions S."/>
        </authorList>
    </citation>
    <scope>NUCLEOTIDE SEQUENCE [LARGE SCALE GENOMIC DNA]</scope>
    <source>
        <strain evidence="3">DSM 16858</strain>
    </source>
</reference>
<sequence length="170" mass="18949">MLKWAVGLWLGVLLGCTASKPAHREEVEAGESLQVHRPVRRGGSPGFRRPPALRTPRPAPGLPAEGMRRTADAQGIERTRQLYWKRLAEAQALYPDSAGYQNHHAVPLYLGGSSQGTTYRLPTAYHKAITQAFRQEWAYGRSRPSSEELMGLMSRVYSKYPIPQLVGIEP</sequence>
<dbReference type="AlphaFoldDB" id="A0A1I0L988"/>
<evidence type="ECO:0000313" key="3">
    <source>
        <dbReference type="Proteomes" id="UP000199181"/>
    </source>
</evidence>
<evidence type="ECO:0008006" key="4">
    <source>
        <dbReference type="Google" id="ProtNLM"/>
    </source>
</evidence>
<dbReference type="EMBL" id="FOIJ01000021">
    <property type="protein sequence ID" value="SEU35926.1"/>
    <property type="molecule type" value="Genomic_DNA"/>
</dbReference>
<feature type="region of interest" description="Disordered" evidence="1">
    <location>
        <begin position="37"/>
        <end position="68"/>
    </location>
</feature>
<feature type="compositionally biased region" description="Low complexity" evidence="1">
    <location>
        <begin position="46"/>
        <end position="56"/>
    </location>
</feature>
<keyword evidence="3" id="KW-1185">Reference proteome</keyword>
<dbReference type="Proteomes" id="UP000199181">
    <property type="component" value="Unassembled WGS sequence"/>
</dbReference>
<gene>
    <name evidence="2" type="ORF">SAMN05443639_12168</name>
</gene>
<organism evidence="2 3">
    <name type="scientific">Stigmatella erecta</name>
    <dbReference type="NCBI Taxonomy" id="83460"/>
    <lineage>
        <taxon>Bacteria</taxon>
        <taxon>Pseudomonadati</taxon>
        <taxon>Myxococcota</taxon>
        <taxon>Myxococcia</taxon>
        <taxon>Myxococcales</taxon>
        <taxon>Cystobacterineae</taxon>
        <taxon>Archangiaceae</taxon>
        <taxon>Stigmatella</taxon>
    </lineage>
</organism>
<accession>A0A1I0L988</accession>